<dbReference type="Proteomes" id="UP000016521">
    <property type="component" value="Chromosome II"/>
</dbReference>
<accession>A0ABN5CSN7</accession>
<reference evidence="2 3" key="1">
    <citation type="submission" date="2015-06" db="EMBL/GenBank/DDBJ databases">
        <authorList>
            <person name="Xie B.-B."/>
            <person name="Rong J.-C."/>
            <person name="Qin Q.-L."/>
            <person name="Zhang Y.-Z."/>
        </authorList>
    </citation>
    <scope>NUCLEOTIDE SEQUENCE [LARGE SCALE GENOMIC DNA]</scope>
    <source>
        <strain evidence="2 3">JCM 20779</strain>
    </source>
</reference>
<name>A0ABN5CSN7_PSEO7</name>
<evidence type="ECO:0000259" key="1">
    <source>
        <dbReference type="Pfam" id="PF00485"/>
    </source>
</evidence>
<protein>
    <submittedName>
        <fullName evidence="2">D-glycerate 3-kinase</fullName>
    </submittedName>
</protein>
<dbReference type="PANTHER" id="PTHR10285">
    <property type="entry name" value="URIDINE KINASE"/>
    <property type="match status" value="1"/>
</dbReference>
<sequence>MELAKSLIRFGIFNSKKTLVIGVSGVQGSGKSTLSYSLCKRLREVGIACKCVSLDDFYLDPEERAVLASKFHPLFQQRGLPGTHDLQLLQGVIDRFKRGEALTLPVFDKSIDRKLPKSKWREVEAGLQVLIIEGWCMGVEPQPSDELASPVNQFEQEFDKDGSFRLQVNHILCEEYQAIFSQLDSLIYLNGMSFDRVYQWRLQQEHMLKASTGKGMSDEQVRQFIQPFQRLSVWGMQSLPNIADIEVCLGEDRAVLQINTQLGE</sequence>
<evidence type="ECO:0000313" key="3">
    <source>
        <dbReference type="Proteomes" id="UP000016521"/>
    </source>
</evidence>
<gene>
    <name evidence="2" type="ORF">PPIS_b0947</name>
</gene>
<evidence type="ECO:0000313" key="2">
    <source>
        <dbReference type="EMBL" id="ATD09997.1"/>
    </source>
</evidence>
<dbReference type="EMBL" id="CP011925">
    <property type="protein sequence ID" value="ATD09997.1"/>
    <property type="molecule type" value="Genomic_DNA"/>
</dbReference>
<dbReference type="Pfam" id="PF00485">
    <property type="entry name" value="PRK"/>
    <property type="match status" value="1"/>
</dbReference>
<keyword evidence="3" id="KW-1185">Reference proteome</keyword>
<organism evidence="2 3">
    <name type="scientific">Pseudoalteromonas piscicida</name>
    <dbReference type="NCBI Taxonomy" id="43662"/>
    <lineage>
        <taxon>Bacteria</taxon>
        <taxon>Pseudomonadati</taxon>
        <taxon>Pseudomonadota</taxon>
        <taxon>Gammaproteobacteria</taxon>
        <taxon>Alteromonadales</taxon>
        <taxon>Pseudoalteromonadaceae</taxon>
        <taxon>Pseudoalteromonas</taxon>
    </lineage>
</organism>
<dbReference type="InterPro" id="IPR027417">
    <property type="entry name" value="P-loop_NTPase"/>
</dbReference>
<dbReference type="Gene3D" id="3.40.50.300">
    <property type="entry name" value="P-loop containing nucleotide triphosphate hydrolases"/>
    <property type="match status" value="1"/>
</dbReference>
<proteinExistence type="predicted"/>
<feature type="domain" description="Phosphoribulokinase/uridine kinase" evidence="1">
    <location>
        <begin position="20"/>
        <end position="135"/>
    </location>
</feature>
<dbReference type="RefSeq" id="WP_019647616.1">
    <property type="nucleotide sequence ID" value="NZ_CP011925.1"/>
</dbReference>
<dbReference type="SUPFAM" id="SSF52540">
    <property type="entry name" value="P-loop containing nucleoside triphosphate hydrolases"/>
    <property type="match status" value="1"/>
</dbReference>
<dbReference type="InterPro" id="IPR006083">
    <property type="entry name" value="PRK/URK"/>
</dbReference>